<dbReference type="NCBIfam" id="NF033542">
    <property type="entry name" value="transpos_IS110"/>
    <property type="match status" value="1"/>
</dbReference>
<evidence type="ECO:0000259" key="1">
    <source>
        <dbReference type="Pfam" id="PF01548"/>
    </source>
</evidence>
<protein>
    <submittedName>
        <fullName evidence="3">IS110 family transposase</fullName>
    </submittedName>
</protein>
<proteinExistence type="predicted"/>
<dbReference type="EMBL" id="SSNT01000004">
    <property type="protein sequence ID" value="THF81536.1"/>
    <property type="molecule type" value="Genomic_DNA"/>
</dbReference>
<gene>
    <name evidence="3" type="ORF">E6W99_06435</name>
</gene>
<evidence type="ECO:0000313" key="3">
    <source>
        <dbReference type="EMBL" id="THF81536.1"/>
    </source>
</evidence>
<dbReference type="InterPro" id="IPR003346">
    <property type="entry name" value="Transposase_20"/>
</dbReference>
<keyword evidence="4" id="KW-1185">Reference proteome</keyword>
<dbReference type="RefSeq" id="WP_136352371.1">
    <property type="nucleotide sequence ID" value="NZ_CP046266.1"/>
</dbReference>
<sequence>MNPVIGLDVSKGESQVQAFLDKGKPYRKSFSVKHTLDGLDSLLVFLEEVTKASDGMKPSVILESTGPYHSPVVQFLDEQDYVYIMVNPLVSHRSRSTNLRKVKTDPVDAYQLCELFYKEELEPHRKRGIQLLNLRNLTRQQEAIVSVSSQTKLQLQTLLDQVFPEYRGVFGDLYSRVSLNVLNTFPTSESVLKIPKSELINIISSLCKSRSNQWAEEKVEKLIEAADRNPFQHNMYDSHIFNLKILINIVLQYEEHLSKLAAEIDALAEEMEEYKIIQSIPGIGEKIAATIISEIGEIERFNHPKKLVAFAGIDPSVYSSGRFTATQNKITKRGSSRLRRSLYMAVRCGIRDTRKQKTTDEIIARNKKLREFYDKKRDEGKPFRVAVIACVNKLLHWIYALLKSKTAFQDIA</sequence>
<feature type="domain" description="Transposase IS116/IS110/IS902 C-terminal" evidence="2">
    <location>
        <begin position="275"/>
        <end position="353"/>
    </location>
</feature>
<dbReference type="PANTHER" id="PTHR33055:SF13">
    <property type="entry name" value="TRANSPOSASE"/>
    <property type="match status" value="1"/>
</dbReference>
<reference evidence="3 4" key="1">
    <citation type="submission" date="2019-04" db="EMBL/GenBank/DDBJ databases">
        <title>Bacillus sediminilitoris sp. nov., isolated from a tidal flat sediment on the East China Sea.</title>
        <authorList>
            <person name="Wei Y."/>
            <person name="Mao H."/>
            <person name="Fang J."/>
        </authorList>
    </citation>
    <scope>NUCLEOTIDE SEQUENCE [LARGE SCALE GENOMIC DNA]</scope>
    <source>
        <strain evidence="3 4">DSL-17</strain>
    </source>
</reference>
<dbReference type="GO" id="GO:0003677">
    <property type="term" value="F:DNA binding"/>
    <property type="evidence" value="ECO:0007669"/>
    <property type="project" value="InterPro"/>
</dbReference>
<comment type="caution">
    <text evidence="3">The sequence shown here is derived from an EMBL/GenBank/DDBJ whole genome shotgun (WGS) entry which is preliminary data.</text>
</comment>
<dbReference type="InterPro" id="IPR047650">
    <property type="entry name" value="Transpos_IS110"/>
</dbReference>
<dbReference type="AlphaFoldDB" id="A0A4S4C6Z6"/>
<dbReference type="Pfam" id="PF01548">
    <property type="entry name" value="DEDD_Tnp_IS110"/>
    <property type="match status" value="1"/>
</dbReference>
<feature type="domain" description="Transposase IS110-like N-terminal" evidence="1">
    <location>
        <begin position="5"/>
        <end position="164"/>
    </location>
</feature>
<accession>A0A4S4C6Z6</accession>
<dbReference type="Proteomes" id="UP000310334">
    <property type="component" value="Unassembled WGS sequence"/>
</dbReference>
<organism evidence="3 4">
    <name type="scientific">Metabacillus sediminilitoris</name>
    <dbReference type="NCBI Taxonomy" id="2567941"/>
    <lineage>
        <taxon>Bacteria</taxon>
        <taxon>Bacillati</taxon>
        <taxon>Bacillota</taxon>
        <taxon>Bacilli</taxon>
        <taxon>Bacillales</taxon>
        <taxon>Bacillaceae</taxon>
        <taxon>Metabacillus</taxon>
    </lineage>
</organism>
<evidence type="ECO:0000259" key="2">
    <source>
        <dbReference type="Pfam" id="PF02371"/>
    </source>
</evidence>
<dbReference type="GO" id="GO:0006313">
    <property type="term" value="P:DNA transposition"/>
    <property type="evidence" value="ECO:0007669"/>
    <property type="project" value="InterPro"/>
</dbReference>
<dbReference type="PANTHER" id="PTHR33055">
    <property type="entry name" value="TRANSPOSASE FOR INSERTION SEQUENCE ELEMENT IS1111A"/>
    <property type="match status" value="1"/>
</dbReference>
<dbReference type="Pfam" id="PF02371">
    <property type="entry name" value="Transposase_20"/>
    <property type="match status" value="1"/>
</dbReference>
<dbReference type="InterPro" id="IPR002525">
    <property type="entry name" value="Transp_IS110-like_N"/>
</dbReference>
<dbReference type="OrthoDB" id="9790935at2"/>
<name>A0A4S4C6Z6_9BACI</name>
<evidence type="ECO:0000313" key="4">
    <source>
        <dbReference type="Proteomes" id="UP000310334"/>
    </source>
</evidence>
<dbReference type="GO" id="GO:0004803">
    <property type="term" value="F:transposase activity"/>
    <property type="evidence" value="ECO:0007669"/>
    <property type="project" value="InterPro"/>
</dbReference>